<dbReference type="EC" id="7.4.2.8" evidence="15"/>
<keyword evidence="6 15" id="KW-0963">Cytoplasm</keyword>
<dbReference type="Gene3D" id="3.40.50.300">
    <property type="entry name" value="P-loop containing nucleotide triphosphate hydrolases"/>
    <property type="match status" value="2"/>
</dbReference>
<comment type="function">
    <text evidence="15">Part of the Sec protein translocase complex. Interacts with the SecYEG preprotein conducting channel. Has a central role in coupling the hydrolysis of ATP to the transfer of proteins into and across the cell membrane, serving as an ATP-driven molecular motor driving the stepwise translocation of polypeptide chains across the membrane.</text>
</comment>
<dbReference type="InterPro" id="IPR000185">
    <property type="entry name" value="SecA"/>
</dbReference>
<evidence type="ECO:0000256" key="13">
    <source>
        <dbReference type="ARBA" id="ARBA00023010"/>
    </source>
</evidence>
<evidence type="ECO:0000256" key="9">
    <source>
        <dbReference type="ARBA" id="ARBA00022833"/>
    </source>
</evidence>
<dbReference type="GO" id="GO:0008564">
    <property type="term" value="F:protein-exporting ATPase activity"/>
    <property type="evidence" value="ECO:0007669"/>
    <property type="project" value="UniProtKB-EC"/>
</dbReference>
<dbReference type="InterPro" id="IPR014018">
    <property type="entry name" value="SecA_motor_DEAD"/>
</dbReference>
<dbReference type="GO" id="GO:0043952">
    <property type="term" value="P:protein transport by the Sec complex"/>
    <property type="evidence" value="ECO:0007669"/>
    <property type="project" value="UniProtKB-ARBA"/>
</dbReference>
<dbReference type="Gene3D" id="1.10.3060.10">
    <property type="entry name" value="Helical scaffold and wing domains of SecA"/>
    <property type="match status" value="1"/>
</dbReference>
<comment type="cofactor">
    <cofactor evidence="1">
        <name>Zn(2+)</name>
        <dbReference type="ChEBI" id="CHEBI:29105"/>
    </cofactor>
</comment>
<dbReference type="InterPro" id="IPR011115">
    <property type="entry name" value="SecA_DEAD"/>
</dbReference>
<dbReference type="PRINTS" id="PR00906">
    <property type="entry name" value="SECA"/>
</dbReference>
<dbReference type="NCBIfam" id="NF009538">
    <property type="entry name" value="PRK12904.1"/>
    <property type="match status" value="1"/>
</dbReference>
<dbReference type="Gene3D" id="3.90.1440.10">
    <property type="entry name" value="SecA, preprotein cross-linking domain"/>
    <property type="match status" value="1"/>
</dbReference>
<keyword evidence="12 15" id="KW-1278">Translocase</keyword>
<feature type="region of interest" description="Disordered" evidence="17">
    <location>
        <begin position="837"/>
        <end position="916"/>
    </location>
</feature>
<gene>
    <name evidence="15" type="primary">secA</name>
    <name evidence="20" type="ORF">Pla163_22810</name>
</gene>
<dbReference type="GO" id="GO:0031522">
    <property type="term" value="C:cell envelope Sec protein transport complex"/>
    <property type="evidence" value="ECO:0007669"/>
    <property type="project" value="TreeGrafter"/>
</dbReference>
<evidence type="ECO:0000256" key="11">
    <source>
        <dbReference type="ARBA" id="ARBA00022927"/>
    </source>
</evidence>
<dbReference type="InterPro" id="IPR020937">
    <property type="entry name" value="SecA_CS"/>
</dbReference>
<evidence type="ECO:0000256" key="16">
    <source>
        <dbReference type="RuleBase" id="RU003874"/>
    </source>
</evidence>
<dbReference type="GO" id="GO:0046872">
    <property type="term" value="F:metal ion binding"/>
    <property type="evidence" value="ECO:0007669"/>
    <property type="project" value="UniProtKB-KW"/>
</dbReference>
<dbReference type="NCBIfam" id="TIGR00963">
    <property type="entry name" value="secA"/>
    <property type="match status" value="1"/>
</dbReference>
<evidence type="ECO:0000256" key="5">
    <source>
        <dbReference type="ARBA" id="ARBA00022475"/>
    </source>
</evidence>
<dbReference type="SUPFAM" id="SSF81886">
    <property type="entry name" value="Helical scaffold and wing domains of SecA"/>
    <property type="match status" value="1"/>
</dbReference>
<dbReference type="RefSeq" id="WP_145187993.1">
    <property type="nucleotide sequence ID" value="NZ_CP036290.1"/>
</dbReference>
<comment type="similarity">
    <text evidence="3 15 16">Belongs to the SecA family.</text>
</comment>
<dbReference type="PANTHER" id="PTHR30612:SF0">
    <property type="entry name" value="CHLOROPLAST PROTEIN-TRANSPORTING ATPASE"/>
    <property type="match status" value="1"/>
</dbReference>
<keyword evidence="7" id="KW-0479">Metal-binding</keyword>
<dbReference type="FunFam" id="3.90.1440.10:FF:000003">
    <property type="entry name" value="Preprotein translocase SecA subunit"/>
    <property type="match status" value="1"/>
</dbReference>
<dbReference type="InterPro" id="IPR036266">
    <property type="entry name" value="SecA_Wing/Scaffold_sf"/>
</dbReference>
<feature type="domain" description="Helicase ATP-binding" evidence="18">
    <location>
        <begin position="105"/>
        <end position="263"/>
    </location>
</feature>
<evidence type="ECO:0000256" key="10">
    <source>
        <dbReference type="ARBA" id="ARBA00022840"/>
    </source>
</evidence>
<feature type="compositionally biased region" description="Low complexity" evidence="17">
    <location>
        <begin position="844"/>
        <end position="885"/>
    </location>
</feature>
<accession>A0A518D157</accession>
<dbReference type="GO" id="GO:0017038">
    <property type="term" value="P:protein import"/>
    <property type="evidence" value="ECO:0007669"/>
    <property type="project" value="InterPro"/>
</dbReference>
<keyword evidence="5 15" id="KW-1003">Cell membrane</keyword>
<evidence type="ECO:0000256" key="4">
    <source>
        <dbReference type="ARBA" id="ARBA00022448"/>
    </source>
</evidence>
<dbReference type="GO" id="GO:0006605">
    <property type="term" value="P:protein targeting"/>
    <property type="evidence" value="ECO:0007669"/>
    <property type="project" value="UniProtKB-UniRule"/>
</dbReference>
<dbReference type="PANTHER" id="PTHR30612">
    <property type="entry name" value="SECA INNER MEMBRANE COMPONENT OF SEC PROTEIN SECRETION SYSTEM"/>
    <property type="match status" value="1"/>
</dbReference>
<dbReference type="Pfam" id="PF07516">
    <property type="entry name" value="SecA_SW"/>
    <property type="match status" value="1"/>
</dbReference>
<proteinExistence type="inferred from homology"/>
<dbReference type="PROSITE" id="PS01312">
    <property type="entry name" value="SECA"/>
    <property type="match status" value="1"/>
</dbReference>
<feature type="binding site" evidence="15">
    <location>
        <begin position="121"/>
        <end position="125"/>
    </location>
    <ligand>
        <name>ATP</name>
        <dbReference type="ChEBI" id="CHEBI:30616"/>
    </ligand>
</feature>
<dbReference type="GO" id="GO:0005886">
    <property type="term" value="C:plasma membrane"/>
    <property type="evidence" value="ECO:0007669"/>
    <property type="project" value="UniProtKB-SubCell"/>
</dbReference>
<dbReference type="SUPFAM" id="SSF81767">
    <property type="entry name" value="Pre-protein crosslinking domain of SecA"/>
    <property type="match status" value="1"/>
</dbReference>
<evidence type="ECO:0000256" key="12">
    <source>
        <dbReference type="ARBA" id="ARBA00022967"/>
    </source>
</evidence>
<dbReference type="SMART" id="SM00958">
    <property type="entry name" value="SecA_PP_bind"/>
    <property type="match status" value="1"/>
</dbReference>
<dbReference type="Pfam" id="PF21090">
    <property type="entry name" value="P-loop_SecA"/>
    <property type="match status" value="1"/>
</dbReference>
<keyword evidence="11 15" id="KW-0653">Protein transport</keyword>
<dbReference type="GO" id="GO:0005524">
    <property type="term" value="F:ATP binding"/>
    <property type="evidence" value="ECO:0007669"/>
    <property type="project" value="UniProtKB-UniRule"/>
</dbReference>
<comment type="catalytic activity">
    <reaction evidence="15">
        <text>ATP + H2O + cellular proteinSide 1 = ADP + phosphate + cellular proteinSide 2.</text>
        <dbReference type="EC" id="7.4.2.8"/>
    </reaction>
</comment>
<keyword evidence="9" id="KW-0862">Zinc</keyword>
<dbReference type="Pfam" id="PF07517">
    <property type="entry name" value="SecA_DEAD"/>
    <property type="match status" value="1"/>
</dbReference>
<name>A0A518D157_9BACT</name>
<dbReference type="Pfam" id="PF02810">
    <property type="entry name" value="SEC-C"/>
    <property type="match status" value="1"/>
</dbReference>
<dbReference type="AlphaFoldDB" id="A0A518D157"/>
<protein>
    <recommendedName>
        <fullName evidence="15 16">Protein translocase subunit SecA</fullName>
        <ecNumber evidence="15">7.4.2.8</ecNumber>
    </recommendedName>
</protein>
<comment type="subcellular location">
    <subcellularLocation>
        <location evidence="15">Cell membrane</location>
        <topology evidence="15">Peripheral membrane protein</topology>
        <orientation evidence="15">Cytoplasmic side</orientation>
    </subcellularLocation>
    <subcellularLocation>
        <location evidence="15">Cytoplasm</location>
    </subcellularLocation>
    <subcellularLocation>
        <location evidence="2">Membrane</location>
        <topology evidence="2">Peripheral membrane protein</topology>
    </subcellularLocation>
    <text evidence="15">Distribution is 50-50.</text>
</comment>
<dbReference type="InterPro" id="IPR044722">
    <property type="entry name" value="SecA_SF2_C"/>
</dbReference>
<evidence type="ECO:0000259" key="18">
    <source>
        <dbReference type="PROSITE" id="PS51192"/>
    </source>
</evidence>
<dbReference type="GO" id="GO:0005829">
    <property type="term" value="C:cytosol"/>
    <property type="evidence" value="ECO:0007669"/>
    <property type="project" value="TreeGrafter"/>
</dbReference>
<dbReference type="Pfam" id="PF01043">
    <property type="entry name" value="SecA_PP_bind"/>
    <property type="match status" value="1"/>
</dbReference>
<feature type="binding site" evidence="15">
    <location>
        <position position="103"/>
    </location>
    <ligand>
        <name>ATP</name>
        <dbReference type="ChEBI" id="CHEBI:30616"/>
    </ligand>
</feature>
<dbReference type="OrthoDB" id="9805579at2"/>
<dbReference type="InterPro" id="IPR011130">
    <property type="entry name" value="SecA_preprotein_X-link_dom"/>
</dbReference>
<dbReference type="InterPro" id="IPR004027">
    <property type="entry name" value="SEC_C_motif"/>
</dbReference>
<dbReference type="GO" id="GO:0065002">
    <property type="term" value="P:intracellular protein transmembrane transport"/>
    <property type="evidence" value="ECO:0007669"/>
    <property type="project" value="UniProtKB-UniRule"/>
</dbReference>
<dbReference type="Proteomes" id="UP000319342">
    <property type="component" value="Chromosome"/>
</dbReference>
<evidence type="ECO:0000256" key="17">
    <source>
        <dbReference type="SAM" id="MobiDB-lite"/>
    </source>
</evidence>
<keyword evidence="14 15" id="KW-0472">Membrane</keyword>
<dbReference type="SUPFAM" id="SSF52540">
    <property type="entry name" value="P-loop containing nucleoside triphosphate hydrolases"/>
    <property type="match status" value="2"/>
</dbReference>
<dbReference type="PROSITE" id="PS51192">
    <property type="entry name" value="HELICASE_ATP_BIND_1"/>
    <property type="match status" value="1"/>
</dbReference>
<keyword evidence="13 15" id="KW-0811">Translocation</keyword>
<dbReference type="InterPro" id="IPR011116">
    <property type="entry name" value="SecA_Wing/Scaffold"/>
</dbReference>
<evidence type="ECO:0000313" key="21">
    <source>
        <dbReference type="Proteomes" id="UP000319342"/>
    </source>
</evidence>
<feature type="binding site" evidence="15">
    <location>
        <position position="510"/>
    </location>
    <ligand>
        <name>ATP</name>
        <dbReference type="ChEBI" id="CHEBI:30616"/>
    </ligand>
</feature>
<dbReference type="SMART" id="SM00957">
    <property type="entry name" value="SecA_DEAD"/>
    <property type="match status" value="1"/>
</dbReference>
<evidence type="ECO:0000256" key="3">
    <source>
        <dbReference type="ARBA" id="ARBA00007650"/>
    </source>
</evidence>
<evidence type="ECO:0000256" key="8">
    <source>
        <dbReference type="ARBA" id="ARBA00022741"/>
    </source>
</evidence>
<evidence type="ECO:0000256" key="15">
    <source>
        <dbReference type="HAMAP-Rule" id="MF_01382"/>
    </source>
</evidence>
<feature type="domain" description="SecA family profile" evidence="19">
    <location>
        <begin position="18"/>
        <end position="630"/>
    </location>
</feature>
<evidence type="ECO:0000256" key="14">
    <source>
        <dbReference type="ARBA" id="ARBA00023136"/>
    </source>
</evidence>
<evidence type="ECO:0000256" key="6">
    <source>
        <dbReference type="ARBA" id="ARBA00022490"/>
    </source>
</evidence>
<dbReference type="HAMAP" id="MF_01382">
    <property type="entry name" value="SecA"/>
    <property type="match status" value="1"/>
</dbReference>
<comment type="subunit">
    <text evidence="15">Monomer and homodimer. Part of the essential Sec protein translocation apparatus which comprises SecA, SecYEG and auxiliary proteins SecDF. Other proteins may also be involved.</text>
</comment>
<dbReference type="FunFam" id="3.40.50.300:FF:000113">
    <property type="entry name" value="Preprotein translocase subunit SecA"/>
    <property type="match status" value="1"/>
</dbReference>
<dbReference type="InterPro" id="IPR036670">
    <property type="entry name" value="SecA_X-link_sf"/>
</dbReference>
<organism evidence="20 21">
    <name type="scientific">Rohdeia mirabilis</name>
    <dbReference type="NCBI Taxonomy" id="2528008"/>
    <lineage>
        <taxon>Bacteria</taxon>
        <taxon>Pseudomonadati</taxon>
        <taxon>Planctomycetota</taxon>
        <taxon>Planctomycetia</taxon>
        <taxon>Planctomycetia incertae sedis</taxon>
        <taxon>Rohdeia</taxon>
    </lineage>
</organism>
<dbReference type="InterPro" id="IPR027417">
    <property type="entry name" value="P-loop_NTPase"/>
</dbReference>
<keyword evidence="8 15" id="KW-0547">Nucleotide-binding</keyword>
<keyword evidence="10 15" id="KW-0067">ATP-binding</keyword>
<reference evidence="20 21" key="1">
    <citation type="submission" date="2019-02" db="EMBL/GenBank/DDBJ databases">
        <title>Deep-cultivation of Planctomycetes and their phenomic and genomic characterization uncovers novel biology.</title>
        <authorList>
            <person name="Wiegand S."/>
            <person name="Jogler M."/>
            <person name="Boedeker C."/>
            <person name="Pinto D."/>
            <person name="Vollmers J."/>
            <person name="Rivas-Marin E."/>
            <person name="Kohn T."/>
            <person name="Peeters S.H."/>
            <person name="Heuer A."/>
            <person name="Rast P."/>
            <person name="Oberbeckmann S."/>
            <person name="Bunk B."/>
            <person name="Jeske O."/>
            <person name="Meyerdierks A."/>
            <person name="Storesund J.E."/>
            <person name="Kallscheuer N."/>
            <person name="Luecker S."/>
            <person name="Lage O.M."/>
            <person name="Pohl T."/>
            <person name="Merkel B.J."/>
            <person name="Hornburger P."/>
            <person name="Mueller R.-W."/>
            <person name="Bruemmer F."/>
            <person name="Labrenz M."/>
            <person name="Spormann A.M."/>
            <person name="Op den Camp H."/>
            <person name="Overmann J."/>
            <person name="Amann R."/>
            <person name="Jetten M.S.M."/>
            <person name="Mascher T."/>
            <person name="Medema M.H."/>
            <person name="Devos D.P."/>
            <person name="Kaster A.-K."/>
            <person name="Ovreas L."/>
            <person name="Rohde M."/>
            <person name="Galperin M.Y."/>
            <person name="Jogler C."/>
        </authorList>
    </citation>
    <scope>NUCLEOTIDE SEQUENCE [LARGE SCALE GENOMIC DNA]</scope>
    <source>
        <strain evidence="20 21">Pla163</strain>
    </source>
</reference>
<evidence type="ECO:0000313" key="20">
    <source>
        <dbReference type="EMBL" id="QDU85155.1"/>
    </source>
</evidence>
<evidence type="ECO:0000259" key="19">
    <source>
        <dbReference type="PROSITE" id="PS51196"/>
    </source>
</evidence>
<dbReference type="EMBL" id="CP036290">
    <property type="protein sequence ID" value="QDU85155.1"/>
    <property type="molecule type" value="Genomic_DNA"/>
</dbReference>
<dbReference type="PROSITE" id="PS51196">
    <property type="entry name" value="SECA_MOTOR_DEAD"/>
    <property type="match status" value="1"/>
</dbReference>
<dbReference type="InterPro" id="IPR014001">
    <property type="entry name" value="Helicase_ATP-bd"/>
</dbReference>
<keyword evidence="4 15" id="KW-0813">Transport</keyword>
<dbReference type="CDD" id="cd18803">
    <property type="entry name" value="SF2_C_secA"/>
    <property type="match status" value="1"/>
</dbReference>
<keyword evidence="21" id="KW-1185">Reference proteome</keyword>
<evidence type="ECO:0000256" key="1">
    <source>
        <dbReference type="ARBA" id="ARBA00001947"/>
    </source>
</evidence>
<evidence type="ECO:0000256" key="7">
    <source>
        <dbReference type="ARBA" id="ARBA00022723"/>
    </source>
</evidence>
<dbReference type="Gene3D" id="3.10.450.50">
    <property type="match status" value="1"/>
</dbReference>
<sequence>MDFDTLRDKFGSLSEGFGKGLLGVFGSKTQREVRKLEPLVRRIAELEPWAQGLSAEQFHEQTAAWKKAVAAGELALDDIQPEAFAMVREAAVRTLGMRHFDVQLVGGIALHDGKVAEMATGEGKTLMATLALYLNCLGGKPCYLVTVNDYLARRDATWMSPLYEYLGVTVAAIQAHMSSAERLPVYASDIVYGTNNEFGFDYLRDNMKTRLSEQVQRDLAYAIIDEVDSILIDEARTPLIISGPAELTPDKYRQADDIAKQLVIDEDFEVKEKERSATLKEEGIVKAQELLGVESFYDTGHMDWPHYIENALRARNLYHRDQEYVVEEGQVVIVDEFTGRKMAGRRWSDGLHQAVEAKEGLRIRQENQTLATITFQNYFRLYSKLAGMTGTAITEAEEFFKIYGLEVIQVPTNKPIVRADQQDVVYRTEGEKWNAIVEEIQRVHEKGQPVLVGTTSVENSEKVAELLVAAEVPHHVLNAKHHEREAEYVAMAGQRGAVTVSTNMAGRGTDIKLGGNFEHRLAQALEATGLSEGDPEHLEAVAKIRDEVRAQCDRDEEEVLELGGLYVLGTERHESRRIDNQLRGRSGRQGNAGETRFFLSLQDPLMKRFYKDWVTNFMEKLGMKEGVPIESGMVSRAIQRAQKKVEEYYFEIRKNLIEYDEVMDEQRKRIYDARQDVLEGVGLDDRVIEMVERVVSRTAMTFEDDAEGFADWFKKTFGKDIDRSIAEQVTEKDADPTPAVEAAEAIHLERKAEMGEKELDELQQYVLLNTIDTKWKDHLHAVDALKQGIGLRGYAQKDPKNEYKAEAFALFERLFESIEDEVASLVLRVRFSGGEDEREESVYGSAADPTATSAPAPAPAPGAAAAPQSAGGGTATATRPARPARPNVPARQAFDRARRTGEVAPAAAPSAATDPRFANVGRNDECPCGSGKKFKKCHGQV</sequence>
<dbReference type="CDD" id="cd17928">
    <property type="entry name" value="DEXDc_SecA"/>
    <property type="match status" value="1"/>
</dbReference>
<evidence type="ECO:0000256" key="2">
    <source>
        <dbReference type="ARBA" id="ARBA00004170"/>
    </source>
</evidence>